<reference evidence="2" key="1">
    <citation type="submission" date="2023-01" db="EMBL/GenBank/DDBJ databases">
        <authorList>
            <person name="Van Ghelder C."/>
            <person name="Rancurel C."/>
        </authorList>
    </citation>
    <scope>NUCLEOTIDE SEQUENCE</scope>
    <source>
        <strain evidence="2">CNCM I-4278</strain>
    </source>
</reference>
<evidence type="ECO:0000313" key="3">
    <source>
        <dbReference type="Proteomes" id="UP001152607"/>
    </source>
</evidence>
<comment type="caution">
    <text evidence="2">The sequence shown here is derived from an EMBL/GenBank/DDBJ whole genome shotgun (WGS) entry which is preliminary data.</text>
</comment>
<feature type="region of interest" description="Disordered" evidence="1">
    <location>
        <begin position="68"/>
        <end position="109"/>
    </location>
</feature>
<dbReference type="OrthoDB" id="5379086at2759"/>
<evidence type="ECO:0000313" key="2">
    <source>
        <dbReference type="EMBL" id="CAI6333898.1"/>
    </source>
</evidence>
<accession>A0A9W4UGI9</accession>
<name>A0A9W4UGI9_9PLEO</name>
<dbReference type="Proteomes" id="UP001152607">
    <property type="component" value="Unassembled WGS sequence"/>
</dbReference>
<evidence type="ECO:0000256" key="1">
    <source>
        <dbReference type="SAM" id="MobiDB-lite"/>
    </source>
</evidence>
<gene>
    <name evidence="2" type="ORF">PDIGIT_LOCUS6950</name>
</gene>
<organism evidence="2 3">
    <name type="scientific">Periconia digitata</name>
    <dbReference type="NCBI Taxonomy" id="1303443"/>
    <lineage>
        <taxon>Eukaryota</taxon>
        <taxon>Fungi</taxon>
        <taxon>Dikarya</taxon>
        <taxon>Ascomycota</taxon>
        <taxon>Pezizomycotina</taxon>
        <taxon>Dothideomycetes</taxon>
        <taxon>Pleosporomycetidae</taxon>
        <taxon>Pleosporales</taxon>
        <taxon>Massarineae</taxon>
        <taxon>Periconiaceae</taxon>
        <taxon>Periconia</taxon>
    </lineage>
</organism>
<protein>
    <submittedName>
        <fullName evidence="2">Uncharacterized protein</fullName>
    </submittedName>
</protein>
<dbReference type="AlphaFoldDB" id="A0A9W4UGI9"/>
<proteinExistence type="predicted"/>
<dbReference type="EMBL" id="CAOQHR010000004">
    <property type="protein sequence ID" value="CAI6333898.1"/>
    <property type="molecule type" value="Genomic_DNA"/>
</dbReference>
<feature type="compositionally biased region" description="Polar residues" evidence="1">
    <location>
        <begin position="71"/>
        <end position="85"/>
    </location>
</feature>
<sequence length="453" mass="50334">MAEPDMVLISELLEEVSRNPPAIAARKLLVEHYFTVGWLDAALDEVTELEQVAPSDPEIARLAGILRRKPQPSTQNTPVTSQKTRANPAELKPNMMRNRTSQKPPQLNDDLDVAKQDLKKGYTALRSKATNILANLRRLSHLQKNSGVAQRIDTTRIEAVSQGAGTEPTAQTQQPVSVRKAARTIAADPNKATDFVIADLEAILQQARGLYQTADDDTIRDMMVKRVQALDSNLPENLKIHTELGLMHVVHENMNKTYANDETMLGDEIVDIPRKDFYVTEDNYAWDLTELVNAIKANGGVMRNPLSRGMFTPKDVRGILMHPDGKSLAALQIQQRDMAKGVRMATIDEMDKLAVILLQDQSSDQLPSRRAVDQFLTYIATLPEQEQKAIDGLRCPATDSHTGVTYDSTIGESVRDAKGNRICFHKTGDYIQQAANHLRKYQGVPPAPKCSLM</sequence>
<keyword evidence="3" id="KW-1185">Reference proteome</keyword>